<proteinExistence type="predicted"/>
<comment type="caution">
    <text evidence="3">The sequence shown here is derived from an EMBL/GenBank/DDBJ whole genome shotgun (WGS) entry which is preliminary data.</text>
</comment>
<feature type="domain" description="MoxR-vWA-beta-propeller ternary system" evidence="1">
    <location>
        <begin position="34"/>
        <end position="216"/>
    </location>
</feature>
<dbReference type="InterPro" id="IPR045554">
    <property type="entry name" value="bpX0"/>
</dbReference>
<organism evidence="3 4">
    <name type="scientific">Niastella vici</name>
    <dbReference type="NCBI Taxonomy" id="1703345"/>
    <lineage>
        <taxon>Bacteria</taxon>
        <taxon>Pseudomonadati</taxon>
        <taxon>Bacteroidota</taxon>
        <taxon>Chitinophagia</taxon>
        <taxon>Chitinophagales</taxon>
        <taxon>Chitinophagaceae</taxon>
        <taxon>Niastella</taxon>
    </lineage>
</organism>
<dbReference type="RefSeq" id="WP_081145792.1">
    <property type="nucleotide sequence ID" value="NZ_LVYD01000013.1"/>
</dbReference>
<name>A0A1V9G630_9BACT</name>
<dbReference type="InterPro" id="IPR045553">
    <property type="entry name" value="bpX1"/>
</dbReference>
<gene>
    <name evidence="3" type="ORF">A3860_15270</name>
</gene>
<protein>
    <submittedName>
        <fullName evidence="3">Uncharacterized protein</fullName>
    </submittedName>
</protein>
<feature type="domain" description="MoxR-vWA-beta-propeller ternary system" evidence="2">
    <location>
        <begin position="742"/>
        <end position="823"/>
    </location>
</feature>
<dbReference type="OrthoDB" id="780958at2"/>
<dbReference type="STRING" id="1703345.A3860_15270"/>
<reference evidence="3 4" key="1">
    <citation type="submission" date="2016-03" db="EMBL/GenBank/DDBJ databases">
        <title>Niastella vici sp. nov., isolated from farmland soil.</title>
        <authorList>
            <person name="Chen L."/>
            <person name="Wang D."/>
            <person name="Yang S."/>
            <person name="Wang G."/>
        </authorList>
    </citation>
    <scope>NUCLEOTIDE SEQUENCE [LARGE SCALE GENOMIC DNA]</scope>
    <source>
        <strain evidence="3 4">DJ57</strain>
    </source>
</reference>
<dbReference type="Proteomes" id="UP000192796">
    <property type="component" value="Unassembled WGS sequence"/>
</dbReference>
<evidence type="ECO:0000259" key="2">
    <source>
        <dbReference type="Pfam" id="PF19917"/>
    </source>
</evidence>
<dbReference type="Pfam" id="PF19917">
    <property type="entry name" value="bpX1"/>
    <property type="match status" value="1"/>
</dbReference>
<dbReference type="AlphaFoldDB" id="A0A1V9G630"/>
<keyword evidence="4" id="KW-1185">Reference proteome</keyword>
<dbReference type="EMBL" id="LVYD01000013">
    <property type="protein sequence ID" value="OQP65948.1"/>
    <property type="molecule type" value="Genomic_DNA"/>
</dbReference>
<evidence type="ECO:0000259" key="1">
    <source>
        <dbReference type="Pfam" id="PF19915"/>
    </source>
</evidence>
<accession>A0A1V9G630</accession>
<dbReference type="Pfam" id="PF19915">
    <property type="entry name" value="bpX0"/>
    <property type="match status" value="1"/>
</dbReference>
<evidence type="ECO:0000313" key="4">
    <source>
        <dbReference type="Proteomes" id="UP000192796"/>
    </source>
</evidence>
<evidence type="ECO:0000313" key="3">
    <source>
        <dbReference type="EMBL" id="OQP65948.1"/>
    </source>
</evidence>
<sequence>MNSAFSNTLHSLRAPGNYFWRWADKGNVIEWRDGDTICYRDELMAILKKLSPEGLPAFGSILLVFSACREKLNTPAAKEGILYPMLRLLDFYEKNSPDLKEFREMMLAAIRFLQIVAALPTEFRSGNNRVWLLYVIFTKIESKFSGDEATSMIDFFSRGNVDHFVFKDQSYTPPSGYRFSASLMDSPAFTARIFKDDMQWLQKAGEVFPSAQELELAVRTGLKELPNSPELEVPTQESGDLLQQLQQDPTTTGLAQLTQRLIAALNIPMHAHGSSDQLFGGVSDITNRGNFDRLLLSELAHDDLSLMARLANNEALYLRREELPSNPEKQRILLIDITLRMWGLPRVFAVSAALACAHNNKAKARILSYALSGNSFAEIDLLTKNGVVNSLEQLDAALHCGRALTLFMGQPVVKADDEVFLVTGEESIHNVLFQSILSSLKKPVNFLVTVNRAGQLQFYEFINGRRKLLSEARFNLQELLFNTNKKEKSTDTSKPLGNVPAIMKQTPCPLFFPASKIKFNVDSFFELKKDHLICITIDQRVLYWNSKTRGAQEIIAWLEPGRFCFGAASESSFYILAYAAVTKMLRLYKVSPDLNYTEITKLTENLEGITDMGFDAGCFYIKSYGNPFVVEAATGKVNEGNGKAGFDNIIDRYRKRFTNLHFVKKYINDGYTTLNSVKQVYINGDGELGFDDRHLGLNSNNGCIVISIDHNREMKTKNERILRANDMEVPYMGLANTTLKFSKFVWNDGSEVLADSRGLLHLRSADKTIPEITIVMVMGKPAACWAADGRVCGAIYFTGVDTAESGDITGFYYNYIQRFIDRIKKYATVTEI</sequence>